<evidence type="ECO:0000256" key="3">
    <source>
        <dbReference type="ARBA" id="ARBA00022692"/>
    </source>
</evidence>
<dbReference type="OrthoDB" id="5024156at2"/>
<feature type="transmembrane region" description="Helical" evidence="6">
    <location>
        <begin position="12"/>
        <end position="31"/>
    </location>
</feature>
<dbReference type="InterPro" id="IPR019108">
    <property type="entry name" value="Caa3_assmbl_CtaG-rel"/>
</dbReference>
<keyword evidence="8" id="KW-1185">Reference proteome</keyword>
<evidence type="ECO:0000256" key="1">
    <source>
        <dbReference type="ARBA" id="ARBA00004651"/>
    </source>
</evidence>
<feature type="transmembrane region" description="Helical" evidence="6">
    <location>
        <begin position="51"/>
        <end position="68"/>
    </location>
</feature>
<dbReference type="EMBL" id="FNCC01000024">
    <property type="protein sequence ID" value="SDH48298.1"/>
    <property type="molecule type" value="Genomic_DNA"/>
</dbReference>
<evidence type="ECO:0000256" key="4">
    <source>
        <dbReference type="ARBA" id="ARBA00022989"/>
    </source>
</evidence>
<dbReference type="Proteomes" id="UP000199623">
    <property type="component" value="Unassembled WGS sequence"/>
</dbReference>
<feature type="transmembrane region" description="Helical" evidence="6">
    <location>
        <begin position="228"/>
        <end position="251"/>
    </location>
</feature>
<evidence type="ECO:0000256" key="6">
    <source>
        <dbReference type="SAM" id="Phobius"/>
    </source>
</evidence>
<comment type="subcellular location">
    <subcellularLocation>
        <location evidence="1">Cell membrane</location>
        <topology evidence="1">Multi-pass membrane protein</topology>
    </subcellularLocation>
</comment>
<accession>A0A1G8CSA0</accession>
<proteinExistence type="predicted"/>
<evidence type="ECO:0000256" key="5">
    <source>
        <dbReference type="ARBA" id="ARBA00023136"/>
    </source>
</evidence>
<feature type="transmembrane region" description="Helical" evidence="6">
    <location>
        <begin position="120"/>
        <end position="141"/>
    </location>
</feature>
<dbReference type="STRING" id="200378.SAMN05216553_12419"/>
<keyword evidence="5 6" id="KW-0472">Membrane</keyword>
<keyword evidence="2" id="KW-1003">Cell membrane</keyword>
<dbReference type="Pfam" id="PF09678">
    <property type="entry name" value="Caa3_CtaG"/>
    <property type="match status" value="1"/>
</dbReference>
<name>A0A1G8CSA0_9PSEU</name>
<evidence type="ECO:0000313" key="8">
    <source>
        <dbReference type="Proteomes" id="UP000199623"/>
    </source>
</evidence>
<sequence>MSGPHLHDAAPQGVTGTVIAVTALLAACAYLAGSTRLRLRGDAWPKWRDACFTAGCAVLAYALLAPLPGGPFTAHMAQHLMIAMVAPVLVVGARPLTLLLRALPVRPRRTLLAVAHSTPATVLVFPPLAALLDLGGLWLLYRTPLFAGTHHQPLLHAAVHLHVVVSGLLFTFAVCQLDPVRRRWSLAWRATTLLAAGTAHAVLAKALYATPPPGTAFTTADSHAGAQLMYYGGDLVEVVIAVIIAVQWYTAGGRVHARRRRRAESTGTAPVTSAFH</sequence>
<organism evidence="7 8">
    <name type="scientific">Lentzea fradiae</name>
    <dbReference type="NCBI Taxonomy" id="200378"/>
    <lineage>
        <taxon>Bacteria</taxon>
        <taxon>Bacillati</taxon>
        <taxon>Actinomycetota</taxon>
        <taxon>Actinomycetes</taxon>
        <taxon>Pseudonocardiales</taxon>
        <taxon>Pseudonocardiaceae</taxon>
        <taxon>Lentzea</taxon>
    </lineage>
</organism>
<feature type="transmembrane region" description="Helical" evidence="6">
    <location>
        <begin position="80"/>
        <end position="100"/>
    </location>
</feature>
<evidence type="ECO:0000256" key="2">
    <source>
        <dbReference type="ARBA" id="ARBA00022475"/>
    </source>
</evidence>
<protein>
    <submittedName>
        <fullName evidence="7">Putative membrane protein</fullName>
    </submittedName>
</protein>
<feature type="transmembrane region" description="Helical" evidence="6">
    <location>
        <begin position="153"/>
        <end position="174"/>
    </location>
</feature>
<feature type="transmembrane region" description="Helical" evidence="6">
    <location>
        <begin position="186"/>
        <end position="208"/>
    </location>
</feature>
<dbReference type="RefSeq" id="WP_090059735.1">
    <property type="nucleotide sequence ID" value="NZ_FNCC01000024.1"/>
</dbReference>
<gene>
    <name evidence="7" type="ORF">SAMN05216553_12419</name>
</gene>
<dbReference type="AlphaFoldDB" id="A0A1G8CSA0"/>
<reference evidence="8" key="1">
    <citation type="submission" date="2016-10" db="EMBL/GenBank/DDBJ databases">
        <authorList>
            <person name="Varghese N."/>
            <person name="Submissions S."/>
        </authorList>
    </citation>
    <scope>NUCLEOTIDE SEQUENCE [LARGE SCALE GENOMIC DNA]</scope>
    <source>
        <strain evidence="8">CGMCC 4.3506</strain>
    </source>
</reference>
<keyword evidence="3 6" id="KW-0812">Transmembrane</keyword>
<dbReference type="GO" id="GO:0005886">
    <property type="term" value="C:plasma membrane"/>
    <property type="evidence" value="ECO:0007669"/>
    <property type="project" value="UniProtKB-SubCell"/>
</dbReference>
<keyword evidence="4 6" id="KW-1133">Transmembrane helix</keyword>
<evidence type="ECO:0000313" key="7">
    <source>
        <dbReference type="EMBL" id="SDH48298.1"/>
    </source>
</evidence>